<evidence type="ECO:0000313" key="1">
    <source>
        <dbReference type="EMBL" id="SMF96127.1"/>
    </source>
</evidence>
<evidence type="ECO:0008006" key="3">
    <source>
        <dbReference type="Google" id="ProtNLM"/>
    </source>
</evidence>
<proteinExistence type="predicted"/>
<keyword evidence="2" id="KW-1185">Reference proteome</keyword>
<dbReference type="OrthoDB" id="5432576at2"/>
<name>A0A1Y6D0H0_9GAMM</name>
<dbReference type="STRING" id="1760988.SAMN02949497_3511"/>
<sequence>MTLNDGATEILLPDALVWTDELAWTAVAAQDARALGGAVVRQTSVKIAGRPITLAPPDGFWGAMLRADLLALRAWTDDPAKRMTLTFADGDAYAVRWLYPDPIKANPLTGFSARAADEVWLPTLKFITVET</sequence>
<dbReference type="AlphaFoldDB" id="A0A1Y6D0H0"/>
<accession>A0A1Y6D0H0</accession>
<protein>
    <recommendedName>
        <fullName evidence="3">Phage tail protein</fullName>
    </recommendedName>
</protein>
<gene>
    <name evidence="1" type="ORF">SAMN02949497_3511</name>
</gene>
<dbReference type="EMBL" id="FXAM01000001">
    <property type="protein sequence ID" value="SMF96127.1"/>
    <property type="molecule type" value="Genomic_DNA"/>
</dbReference>
<evidence type="ECO:0000313" key="2">
    <source>
        <dbReference type="Proteomes" id="UP000192923"/>
    </source>
</evidence>
<dbReference type="RefSeq" id="WP_085214936.1">
    <property type="nucleotide sequence ID" value="NZ_FXAM01000001.1"/>
</dbReference>
<organism evidence="1 2">
    <name type="scientific">Methylomagnum ishizawai</name>
    <dbReference type="NCBI Taxonomy" id="1760988"/>
    <lineage>
        <taxon>Bacteria</taxon>
        <taxon>Pseudomonadati</taxon>
        <taxon>Pseudomonadota</taxon>
        <taxon>Gammaproteobacteria</taxon>
        <taxon>Methylococcales</taxon>
        <taxon>Methylococcaceae</taxon>
        <taxon>Methylomagnum</taxon>
    </lineage>
</organism>
<dbReference type="Proteomes" id="UP000192923">
    <property type="component" value="Unassembled WGS sequence"/>
</dbReference>
<reference evidence="1 2" key="1">
    <citation type="submission" date="2016-12" db="EMBL/GenBank/DDBJ databases">
        <authorList>
            <person name="Song W.-J."/>
            <person name="Kurnit D.M."/>
        </authorList>
    </citation>
    <scope>NUCLEOTIDE SEQUENCE [LARGE SCALE GENOMIC DNA]</scope>
    <source>
        <strain evidence="1 2">175</strain>
    </source>
</reference>